<accession>B9XLC6</accession>
<keyword evidence="7" id="KW-1185">Reference proteome</keyword>
<dbReference type="RefSeq" id="WP_007416617.1">
    <property type="nucleotide sequence ID" value="NZ_ABOX02000029.1"/>
</dbReference>
<feature type="signal peptide" evidence="4">
    <location>
        <begin position="1"/>
        <end position="21"/>
    </location>
</feature>
<evidence type="ECO:0000256" key="2">
    <source>
        <dbReference type="ARBA" id="ARBA00023295"/>
    </source>
</evidence>
<dbReference type="OrthoDB" id="9776971at2"/>
<organism evidence="6 7">
    <name type="scientific">Pedosphaera parvula (strain Ellin514)</name>
    <dbReference type="NCBI Taxonomy" id="320771"/>
    <lineage>
        <taxon>Bacteria</taxon>
        <taxon>Pseudomonadati</taxon>
        <taxon>Verrucomicrobiota</taxon>
        <taxon>Pedosphaerae</taxon>
        <taxon>Pedosphaerales</taxon>
        <taxon>Pedosphaeraceae</taxon>
        <taxon>Pedosphaera</taxon>
    </lineage>
</organism>
<dbReference type="GO" id="GO:0004553">
    <property type="term" value="F:hydrolase activity, hydrolyzing O-glycosyl compounds"/>
    <property type="evidence" value="ECO:0007669"/>
    <property type="project" value="InterPro"/>
</dbReference>
<evidence type="ECO:0000256" key="4">
    <source>
        <dbReference type="SAM" id="SignalP"/>
    </source>
</evidence>
<protein>
    <recommendedName>
        <fullName evidence="5">Glycoside hydrolase family 5 domain-containing protein</fullName>
    </recommendedName>
</protein>
<dbReference type="EMBL" id="ABOX02000029">
    <property type="protein sequence ID" value="EEF59329.1"/>
    <property type="molecule type" value="Genomic_DNA"/>
</dbReference>
<evidence type="ECO:0000313" key="6">
    <source>
        <dbReference type="EMBL" id="EEF59329.1"/>
    </source>
</evidence>
<dbReference type="Proteomes" id="UP000003688">
    <property type="component" value="Unassembled WGS sequence"/>
</dbReference>
<dbReference type="AlphaFoldDB" id="B9XLC6"/>
<gene>
    <name evidence="6" type="ORF">Cflav_PD1877</name>
</gene>
<evidence type="ECO:0000256" key="1">
    <source>
        <dbReference type="ARBA" id="ARBA00022801"/>
    </source>
</evidence>
<proteinExistence type="inferred from homology"/>
<dbReference type="InterPro" id="IPR018087">
    <property type="entry name" value="Glyco_hydro_5_CS"/>
</dbReference>
<dbReference type="InterPro" id="IPR051923">
    <property type="entry name" value="Glycosyl_Hydrolase_39"/>
</dbReference>
<dbReference type="PANTHER" id="PTHR12631:SF10">
    <property type="entry name" value="BETA-XYLOSIDASE-LIKE PROTEIN-RELATED"/>
    <property type="match status" value="1"/>
</dbReference>
<comment type="caution">
    <text evidence="6">The sequence shown here is derived from an EMBL/GenBank/DDBJ whole genome shotgun (WGS) entry which is preliminary data.</text>
</comment>
<comment type="similarity">
    <text evidence="3">Belongs to the glycosyl hydrolase 5 (cellulase A) family.</text>
</comment>
<evidence type="ECO:0000256" key="3">
    <source>
        <dbReference type="RuleBase" id="RU361153"/>
    </source>
</evidence>
<evidence type="ECO:0000259" key="5">
    <source>
        <dbReference type="Pfam" id="PF00150"/>
    </source>
</evidence>
<dbReference type="InterPro" id="IPR001547">
    <property type="entry name" value="Glyco_hydro_5"/>
</dbReference>
<dbReference type="Gene3D" id="3.20.20.80">
    <property type="entry name" value="Glycosidases"/>
    <property type="match status" value="1"/>
</dbReference>
<dbReference type="Pfam" id="PF00150">
    <property type="entry name" value="Cellulase"/>
    <property type="match status" value="1"/>
</dbReference>
<dbReference type="SUPFAM" id="SSF51445">
    <property type="entry name" value="(Trans)glycosidases"/>
    <property type="match status" value="1"/>
</dbReference>
<feature type="domain" description="Glycoside hydrolase family 5" evidence="5">
    <location>
        <begin position="38"/>
        <end position="303"/>
    </location>
</feature>
<name>B9XLC6_PEDPL</name>
<dbReference type="GO" id="GO:0000272">
    <property type="term" value="P:polysaccharide catabolic process"/>
    <property type="evidence" value="ECO:0007669"/>
    <property type="project" value="InterPro"/>
</dbReference>
<keyword evidence="4" id="KW-0732">Signal</keyword>
<evidence type="ECO:0000313" key="7">
    <source>
        <dbReference type="Proteomes" id="UP000003688"/>
    </source>
</evidence>
<feature type="chain" id="PRO_5002895026" description="Glycoside hydrolase family 5 domain-containing protein" evidence="4">
    <location>
        <begin position="22"/>
        <end position="424"/>
    </location>
</feature>
<sequence length="424" mass="47729" precursor="true">MQIKLRLMVALLGLLSVAATAAELPELIFPEGVGVNIHFVTEHTNDLDLIAAAGFKFVRMDFSWESTERKKGEYTWGDYEELTANLEKHGLRAIYILDYSNDLYEERVSSLHAITHEEQRGTASPQHPKSIAAYARWAAAAVEHFRGQHVIWEIWNEPNGYFWKPKPDVKQYLTLALAAAKAIRTQVPKAKIIGPATSGFDWPFMEEFLKSGVLEYLDAVSVHPYRDPGTPPETVTEDYKKLREMIGRLAPGGKKNLPIISGEWGYSSSTAGVLQEVQAQYLVRQQLVNMLNEVPLSIWYDWKNDGLDRGDNEHNFGTVTADLKPKPAYVAVKTLTHELSGYRILRRIEMDPKDYVLVCVNGSGGCKMVGWTTAKAHSVGVEMPFKSVHRITGMDGFGKGFTPKVKEGDLIFKVEQMPKYYAFE</sequence>
<dbReference type="InterPro" id="IPR017853">
    <property type="entry name" value="GH"/>
</dbReference>
<dbReference type="PROSITE" id="PS00659">
    <property type="entry name" value="GLYCOSYL_HYDROL_F5"/>
    <property type="match status" value="1"/>
</dbReference>
<reference evidence="6 7" key="1">
    <citation type="journal article" date="2011" name="J. Bacteriol.">
        <title>Genome sequence of 'Pedosphaera parvula' Ellin514, an aerobic Verrucomicrobial isolate from pasture soil.</title>
        <authorList>
            <person name="Kant R."/>
            <person name="van Passel M.W."/>
            <person name="Sangwan P."/>
            <person name="Palva A."/>
            <person name="Lucas S."/>
            <person name="Copeland A."/>
            <person name="Lapidus A."/>
            <person name="Glavina Del Rio T."/>
            <person name="Dalin E."/>
            <person name="Tice H."/>
            <person name="Bruce D."/>
            <person name="Goodwin L."/>
            <person name="Pitluck S."/>
            <person name="Chertkov O."/>
            <person name="Larimer F.W."/>
            <person name="Land M.L."/>
            <person name="Hauser L."/>
            <person name="Brettin T.S."/>
            <person name="Detter J.C."/>
            <person name="Han S."/>
            <person name="de Vos W.M."/>
            <person name="Janssen P.H."/>
            <person name="Smidt H."/>
        </authorList>
    </citation>
    <scope>NUCLEOTIDE SEQUENCE [LARGE SCALE GENOMIC DNA]</scope>
    <source>
        <strain evidence="6 7">Ellin514</strain>
    </source>
</reference>
<dbReference type="STRING" id="320771.Cflav_PD1877"/>
<dbReference type="PANTHER" id="PTHR12631">
    <property type="entry name" value="ALPHA-L-IDURONIDASE"/>
    <property type="match status" value="1"/>
</dbReference>
<keyword evidence="1 3" id="KW-0378">Hydrolase</keyword>
<keyword evidence="2 3" id="KW-0326">Glycosidase</keyword>